<sequence length="222" mass="23475">MTQTPNTGGTPGDTPNRATPSTGAERVPPVAPPLGDASSATPVPPTAAKPSGPPQTADRTHTDLTSADRTHPDPTSADRTSAGRASTDRTHADPDRAVPTRPDEFPEASRTATTSDSRTTASPGRTESPGHSGRPLFAAEQREKFDARIHQAVAGFVENPRQAVQEADAAFDDVVAGLTEALAERSRLLRADRDGGKSEAGTEDLRIALQQYRDLTERLVRL</sequence>
<feature type="compositionally biased region" description="Pro residues" evidence="1">
    <location>
        <begin position="42"/>
        <end position="53"/>
    </location>
</feature>
<feature type="compositionally biased region" description="Basic and acidic residues" evidence="1">
    <location>
        <begin position="86"/>
        <end position="104"/>
    </location>
</feature>
<feature type="compositionally biased region" description="Basic and acidic residues" evidence="1">
    <location>
        <begin position="58"/>
        <end position="72"/>
    </location>
</feature>
<reference evidence="2 3" key="1">
    <citation type="submission" date="2019-04" db="EMBL/GenBank/DDBJ databases">
        <title>Streptomyces rhizosphaericola sp. nov., an actinobacterium isolated from the wheat rhizosphere.</title>
        <authorList>
            <person name="Vargas Hoyos H.A."/>
            <person name="Santos S.N."/>
            <person name="Genuario D.B."/>
            <person name="Melo I.S."/>
            <person name="Da Silva L.J."/>
            <person name="Da Silva F.S.P."/>
            <person name="Zucchi T.D."/>
        </authorList>
    </citation>
    <scope>NUCLEOTIDE SEQUENCE [LARGE SCALE GENOMIC DNA]</scope>
    <source>
        <strain evidence="2 3">1AS2c</strain>
    </source>
</reference>
<feature type="compositionally biased region" description="Low complexity" evidence="1">
    <location>
        <begin position="108"/>
        <end position="122"/>
    </location>
</feature>
<evidence type="ECO:0000313" key="2">
    <source>
        <dbReference type="EMBL" id="TGZ10945.1"/>
    </source>
</evidence>
<dbReference type="Proteomes" id="UP000306274">
    <property type="component" value="Unassembled WGS sequence"/>
</dbReference>
<proteinExistence type="predicted"/>
<protein>
    <submittedName>
        <fullName evidence="2">Uncharacterized protein</fullName>
    </submittedName>
</protein>
<accession>A0ABY2PIS5</accession>
<gene>
    <name evidence="2" type="ORF">E5Z02_07315</name>
</gene>
<comment type="caution">
    <text evidence="2">The sequence shown here is derived from an EMBL/GenBank/DDBJ whole genome shotgun (WGS) entry which is preliminary data.</text>
</comment>
<feature type="region of interest" description="Disordered" evidence="1">
    <location>
        <begin position="1"/>
        <end position="138"/>
    </location>
</feature>
<evidence type="ECO:0000256" key="1">
    <source>
        <dbReference type="SAM" id="MobiDB-lite"/>
    </source>
</evidence>
<feature type="compositionally biased region" description="Low complexity" evidence="1">
    <location>
        <begin position="1"/>
        <end position="15"/>
    </location>
</feature>
<evidence type="ECO:0000313" key="3">
    <source>
        <dbReference type="Proteomes" id="UP000306274"/>
    </source>
</evidence>
<organism evidence="2 3">
    <name type="scientific">Streptomyces rhizosphaericola</name>
    <dbReference type="NCBI Taxonomy" id="2564098"/>
    <lineage>
        <taxon>Bacteria</taxon>
        <taxon>Bacillati</taxon>
        <taxon>Actinomycetota</taxon>
        <taxon>Actinomycetes</taxon>
        <taxon>Kitasatosporales</taxon>
        <taxon>Streptomycetaceae</taxon>
        <taxon>Streptomyces</taxon>
    </lineage>
</organism>
<dbReference type="RefSeq" id="WP_136015770.1">
    <property type="nucleotide sequence ID" value="NZ_SRZK01000045.1"/>
</dbReference>
<keyword evidence="3" id="KW-1185">Reference proteome</keyword>
<name>A0ABY2PIS5_9ACTN</name>
<dbReference type="EMBL" id="SRZK01000045">
    <property type="protein sequence ID" value="TGZ10945.1"/>
    <property type="molecule type" value="Genomic_DNA"/>
</dbReference>